<dbReference type="EnsemblPlants" id="KQK93559">
    <property type="protein sequence ID" value="KQK93559"/>
    <property type="gene ID" value="SETIT_027828mg"/>
</dbReference>
<protein>
    <submittedName>
        <fullName evidence="1">Uncharacterized protein</fullName>
    </submittedName>
</protein>
<dbReference type="HOGENOM" id="CLU_3145351_0_0_1"/>
<dbReference type="AlphaFoldDB" id="K3ZML0"/>
<proteinExistence type="predicted"/>
<dbReference type="InParanoid" id="K3ZML0"/>
<evidence type="ECO:0000313" key="2">
    <source>
        <dbReference type="Proteomes" id="UP000004995"/>
    </source>
</evidence>
<reference evidence="1" key="2">
    <citation type="submission" date="2018-08" db="UniProtKB">
        <authorList>
            <consortium name="EnsemblPlants"/>
        </authorList>
    </citation>
    <scope>IDENTIFICATION</scope>
    <source>
        <strain evidence="1">Yugu1</strain>
    </source>
</reference>
<dbReference type="Proteomes" id="UP000004995">
    <property type="component" value="Unassembled WGS sequence"/>
</dbReference>
<keyword evidence="2" id="KW-1185">Reference proteome</keyword>
<sequence length="49" mass="5729">MPVQSSSERICRVIMFRHACRLLFHELNSHGTTAKHRTCSFPPFFFSCN</sequence>
<dbReference type="Gramene" id="KQK93559">
    <property type="protein sequence ID" value="KQK93559"/>
    <property type="gene ID" value="SETIT_027828mg"/>
</dbReference>
<name>K3ZML0_SETIT</name>
<accession>K3ZML0</accession>
<reference evidence="2" key="1">
    <citation type="journal article" date="2012" name="Nat. Biotechnol.">
        <title>Reference genome sequence of the model plant Setaria.</title>
        <authorList>
            <person name="Bennetzen J.L."/>
            <person name="Schmutz J."/>
            <person name="Wang H."/>
            <person name="Percifield R."/>
            <person name="Hawkins J."/>
            <person name="Pontaroli A.C."/>
            <person name="Estep M."/>
            <person name="Feng L."/>
            <person name="Vaughn J.N."/>
            <person name="Grimwood J."/>
            <person name="Jenkins J."/>
            <person name="Barry K."/>
            <person name="Lindquist E."/>
            <person name="Hellsten U."/>
            <person name="Deshpande S."/>
            <person name="Wang X."/>
            <person name="Wu X."/>
            <person name="Mitros T."/>
            <person name="Triplett J."/>
            <person name="Yang X."/>
            <person name="Ye C.Y."/>
            <person name="Mauro-Herrera M."/>
            <person name="Wang L."/>
            <person name="Li P."/>
            <person name="Sharma M."/>
            <person name="Sharma R."/>
            <person name="Ronald P.C."/>
            <person name="Panaud O."/>
            <person name="Kellogg E.A."/>
            <person name="Brutnell T.P."/>
            <person name="Doust A.N."/>
            <person name="Tuskan G.A."/>
            <person name="Rokhsar D."/>
            <person name="Devos K.M."/>
        </authorList>
    </citation>
    <scope>NUCLEOTIDE SEQUENCE [LARGE SCALE GENOMIC DNA]</scope>
    <source>
        <strain evidence="2">cv. Yugu1</strain>
    </source>
</reference>
<organism evidence="1 2">
    <name type="scientific">Setaria italica</name>
    <name type="common">Foxtail millet</name>
    <name type="synonym">Panicum italicum</name>
    <dbReference type="NCBI Taxonomy" id="4555"/>
    <lineage>
        <taxon>Eukaryota</taxon>
        <taxon>Viridiplantae</taxon>
        <taxon>Streptophyta</taxon>
        <taxon>Embryophyta</taxon>
        <taxon>Tracheophyta</taxon>
        <taxon>Spermatophyta</taxon>
        <taxon>Magnoliopsida</taxon>
        <taxon>Liliopsida</taxon>
        <taxon>Poales</taxon>
        <taxon>Poaceae</taxon>
        <taxon>PACMAD clade</taxon>
        <taxon>Panicoideae</taxon>
        <taxon>Panicodae</taxon>
        <taxon>Paniceae</taxon>
        <taxon>Cenchrinae</taxon>
        <taxon>Setaria</taxon>
    </lineage>
</organism>
<evidence type="ECO:0000313" key="1">
    <source>
        <dbReference type="EnsemblPlants" id="KQK93559"/>
    </source>
</evidence>
<dbReference type="EMBL" id="AGNK02004618">
    <property type="status" value="NOT_ANNOTATED_CDS"/>
    <property type="molecule type" value="Genomic_DNA"/>
</dbReference>